<dbReference type="InterPro" id="IPR015943">
    <property type="entry name" value="WD40/YVTN_repeat-like_dom_sf"/>
</dbReference>
<keyword evidence="2" id="KW-0677">Repeat</keyword>
<feature type="region of interest" description="Disordered" evidence="5">
    <location>
        <begin position="1161"/>
        <end position="1181"/>
    </location>
</feature>
<dbReference type="OMA" id="WIRFWSL"/>
<sequence length="1181" mass="136252">MAEILQAMRTFAMLHESETNIEEGQQKEFLRGTFSIMQFDENSKEQIDELKAKFMRYRKELGGLDIEEFKAALRPLTSKGISLNQILTTFRKMDPCDEEALTWNDFMNFAIEEHNKRMSMLATKDEMPFGPDVMQMKHNHRDPIVRIAFMPTVDPITKLLDFSFGKYMILSREGLMSVWSMKMKPINYNNLVPRNTTESGWYIDMICMYHNGFICAATTARDLIFYDYTRAGWSRKYWLKKLSHSPTCMCYWAGMAQEQIAVLLWGDTSGTVRMIEFDLSQRLPMFGIPVKEGCSELNYPDLQKGVYEGVTFRMFPHIHKDWVKEVKYIPQASSFVSCCKEDNTALYMSHVEPSKKKPCYFHVLRGFLCLDFSYELNILAAAGIDCNIWLYNPYMPQKVVAMMEGHIRPVSHIKINEIENYCISIDLSRSIMIFNLSSQACIMRVPGQAVRMGNHFIYSVYLNSHRKMCLLGSYGLCILKRHTLEGLSVDVRSHDHKLVGALYCPVFEQVVSVCQGSMVRVWDIITGTRVMQFGMAHSKKAQGRVVPVEIESIALTENKKRLCTAAEGVIKIWNFCVGVVLRVLDMSNCPKITSIVMAKNQIYVTGWSKYINVFSDFKGEEAIKKSWAMKHNDDCLALCTLEPNLIASAAYDGSIIVWSRETTESYCKLHASFSALPELDTAVRGGGNKKNIMSVAADMDTADQDENDEEQGEDAFMTIGRHLRKEGGWYRLLRALKKRQIEREKRRAALERKDFSAKYKKKKKRMNMQGLSLVYESAVETLVFLETRRPIDPQTATLIAGGAECWIRFWSLHPKGGLLGQFTSTRRKLESIRCMTTDKNNEYLITGDTMGLLRIWDIKEFCNADKLTPEEREERERRLKKTFVYSRLPFKPEEILDTMEKLREKRISVPDASKPRKNLKSPRLLSSVRCHTQPIVSVELIDERNLILTASQDRTVRLWTKNCTYIGTFGEIWKPIPTVVGAVVEKFPRLPKDIQRCASARSLATLHNGKMPKWRTACYVVRRHIYEQRREKLLEENKAKLKAERSARGEPESEESLANNDRYVSKILGKYYVPRRRYKGPMDLKEQGFPPLVIFKGRCAPYQTTLPRPLYPMEPLYKPPTFFDIDSRRPLQYKTRRQTRHMMNIFNQICGDPIRYAQNSRSQSGSSWASTPTKRASQGLC</sequence>
<protein>
    <recommendedName>
        <fullName evidence="1">WD repeat-containing protein on Y chromosome</fullName>
    </recommendedName>
</protein>
<dbReference type="InterPro" id="IPR051242">
    <property type="entry name" value="WD-EF-hand_domain"/>
</dbReference>
<dbReference type="SUPFAM" id="SSF47473">
    <property type="entry name" value="EF-hand"/>
    <property type="match status" value="1"/>
</dbReference>
<evidence type="ECO:0000256" key="2">
    <source>
        <dbReference type="ARBA" id="ARBA00022737"/>
    </source>
</evidence>
<feature type="coiled-coil region" evidence="4">
    <location>
        <begin position="40"/>
        <end position="67"/>
    </location>
</feature>
<dbReference type="PANTHER" id="PTHR44324:SF6">
    <property type="entry name" value="EF-HAND CALCIUM BINDING DOMAIN 8"/>
    <property type="match status" value="1"/>
</dbReference>
<dbReference type="SUPFAM" id="SSF50978">
    <property type="entry name" value="WD40 repeat-like"/>
    <property type="match status" value="3"/>
</dbReference>
<evidence type="ECO:0000256" key="3">
    <source>
        <dbReference type="PROSITE-ProRule" id="PRU00221"/>
    </source>
</evidence>
<keyword evidence="3" id="KW-0853">WD repeat</keyword>
<reference evidence="7" key="1">
    <citation type="submission" date="2025-08" db="UniProtKB">
        <authorList>
            <consortium name="RefSeq"/>
        </authorList>
    </citation>
    <scope>IDENTIFICATION</scope>
</reference>
<proteinExistence type="predicted"/>
<dbReference type="GeneID" id="106079232"/>
<keyword evidence="4" id="KW-0175">Coiled coil</keyword>
<dbReference type="PROSITE" id="PS50294">
    <property type="entry name" value="WD_REPEATS_REGION"/>
    <property type="match status" value="1"/>
</dbReference>
<dbReference type="SMART" id="SM00320">
    <property type="entry name" value="WD40"/>
    <property type="match status" value="8"/>
</dbReference>
<dbReference type="Proteomes" id="UP001165740">
    <property type="component" value="Chromosome 2"/>
</dbReference>
<keyword evidence="6" id="KW-1185">Reference proteome</keyword>
<dbReference type="InterPro" id="IPR011992">
    <property type="entry name" value="EF-hand-dom_pair"/>
</dbReference>
<accession>A0A9W2ZQA2</accession>
<evidence type="ECO:0000256" key="4">
    <source>
        <dbReference type="SAM" id="Coils"/>
    </source>
</evidence>
<gene>
    <name evidence="7" type="primary">LOC106079232</name>
</gene>
<dbReference type="InterPro" id="IPR001680">
    <property type="entry name" value="WD40_rpt"/>
</dbReference>
<dbReference type="PROSITE" id="PS50082">
    <property type="entry name" value="WD_REPEATS_2"/>
    <property type="match status" value="1"/>
</dbReference>
<dbReference type="Gene3D" id="2.130.10.10">
    <property type="entry name" value="YVTN repeat-like/Quinoprotein amine dehydrogenase"/>
    <property type="match status" value="3"/>
</dbReference>
<evidence type="ECO:0000313" key="6">
    <source>
        <dbReference type="Proteomes" id="UP001165740"/>
    </source>
</evidence>
<dbReference type="AlphaFoldDB" id="A0A9W2ZQA2"/>
<evidence type="ECO:0000256" key="1">
    <source>
        <dbReference type="ARBA" id="ARBA00014901"/>
    </source>
</evidence>
<dbReference type="OrthoDB" id="5980302at2759"/>
<organism evidence="6 7">
    <name type="scientific">Biomphalaria glabrata</name>
    <name type="common">Bloodfluke planorb</name>
    <name type="synonym">Freshwater snail</name>
    <dbReference type="NCBI Taxonomy" id="6526"/>
    <lineage>
        <taxon>Eukaryota</taxon>
        <taxon>Metazoa</taxon>
        <taxon>Spiralia</taxon>
        <taxon>Lophotrochozoa</taxon>
        <taxon>Mollusca</taxon>
        <taxon>Gastropoda</taxon>
        <taxon>Heterobranchia</taxon>
        <taxon>Euthyneura</taxon>
        <taxon>Panpulmonata</taxon>
        <taxon>Hygrophila</taxon>
        <taxon>Lymnaeoidea</taxon>
        <taxon>Planorbidae</taxon>
        <taxon>Biomphalaria</taxon>
    </lineage>
</organism>
<dbReference type="PANTHER" id="PTHR44324">
    <property type="entry name" value="WD40 REPEAT DOMAIN 95"/>
    <property type="match status" value="1"/>
</dbReference>
<evidence type="ECO:0000256" key="5">
    <source>
        <dbReference type="SAM" id="MobiDB-lite"/>
    </source>
</evidence>
<dbReference type="RefSeq" id="XP_055877110.1">
    <property type="nucleotide sequence ID" value="XM_056021135.1"/>
</dbReference>
<dbReference type="InterPro" id="IPR036322">
    <property type="entry name" value="WD40_repeat_dom_sf"/>
</dbReference>
<dbReference type="Pfam" id="PF00400">
    <property type="entry name" value="WD40"/>
    <property type="match status" value="1"/>
</dbReference>
<evidence type="ECO:0000313" key="7">
    <source>
        <dbReference type="RefSeq" id="XP_055877110.1"/>
    </source>
</evidence>
<name>A0A9W2ZQA2_BIOGL</name>
<feature type="repeat" description="WD" evidence="3">
    <location>
        <begin position="928"/>
        <end position="959"/>
    </location>
</feature>